<keyword evidence="3" id="KW-1185">Reference proteome</keyword>
<feature type="region of interest" description="Disordered" evidence="1">
    <location>
        <begin position="1"/>
        <end position="28"/>
    </location>
</feature>
<evidence type="ECO:0000313" key="2">
    <source>
        <dbReference type="EMBL" id="GAA1988153.1"/>
    </source>
</evidence>
<comment type="caution">
    <text evidence="2">The sequence shown here is derived from an EMBL/GenBank/DDBJ whole genome shotgun (WGS) entry which is preliminary data.</text>
</comment>
<accession>A0ABN2SK71</accession>
<feature type="region of interest" description="Disordered" evidence="1">
    <location>
        <begin position="57"/>
        <end position="76"/>
    </location>
</feature>
<reference evidence="3" key="1">
    <citation type="journal article" date="2019" name="Int. J. Syst. Evol. Microbiol.">
        <title>The Global Catalogue of Microorganisms (GCM) 10K type strain sequencing project: providing services to taxonomists for standard genome sequencing and annotation.</title>
        <authorList>
            <consortium name="The Broad Institute Genomics Platform"/>
            <consortium name="The Broad Institute Genome Sequencing Center for Infectious Disease"/>
            <person name="Wu L."/>
            <person name="Ma J."/>
        </authorList>
    </citation>
    <scope>NUCLEOTIDE SEQUENCE [LARGE SCALE GENOMIC DNA]</scope>
    <source>
        <strain evidence="3">JCM 15313</strain>
    </source>
</reference>
<name>A0ABN2SK71_9ACTN</name>
<proteinExistence type="predicted"/>
<sequence>MLQGTVPVIDDVNGHRFPPQSDGDGVGEHSLVFDHKYAHCVLRFPQSPVGRCRRIPQHTGSGVYNPAASNVVPHPG</sequence>
<evidence type="ECO:0000256" key="1">
    <source>
        <dbReference type="SAM" id="MobiDB-lite"/>
    </source>
</evidence>
<dbReference type="Proteomes" id="UP001501585">
    <property type="component" value="Unassembled WGS sequence"/>
</dbReference>
<evidence type="ECO:0000313" key="3">
    <source>
        <dbReference type="Proteomes" id="UP001501585"/>
    </source>
</evidence>
<gene>
    <name evidence="2" type="ORF">GCM10009799_12250</name>
</gene>
<organism evidence="2 3">
    <name type="scientific">Nocardiopsis rhodophaea</name>
    <dbReference type="NCBI Taxonomy" id="280238"/>
    <lineage>
        <taxon>Bacteria</taxon>
        <taxon>Bacillati</taxon>
        <taxon>Actinomycetota</taxon>
        <taxon>Actinomycetes</taxon>
        <taxon>Streptosporangiales</taxon>
        <taxon>Nocardiopsidaceae</taxon>
        <taxon>Nocardiopsis</taxon>
    </lineage>
</organism>
<dbReference type="EMBL" id="BAAAPC010000004">
    <property type="protein sequence ID" value="GAA1988153.1"/>
    <property type="molecule type" value="Genomic_DNA"/>
</dbReference>
<protein>
    <submittedName>
        <fullName evidence="2">Uncharacterized protein</fullName>
    </submittedName>
</protein>